<evidence type="ECO:0000256" key="4">
    <source>
        <dbReference type="ARBA" id="ARBA00023163"/>
    </source>
</evidence>
<dbReference type="Proteomes" id="UP001156670">
    <property type="component" value="Unassembled WGS sequence"/>
</dbReference>
<gene>
    <name evidence="6" type="ORF">GCM10007901_32640</name>
</gene>
<accession>A0ABQ5XTM4</accession>
<name>A0ABQ5XTM4_9GAMM</name>
<protein>
    <submittedName>
        <fullName evidence="6">Transcriptional regulator</fullName>
    </submittedName>
</protein>
<evidence type="ECO:0000256" key="2">
    <source>
        <dbReference type="ARBA" id="ARBA00023015"/>
    </source>
</evidence>
<comment type="similarity">
    <text evidence="1">Belongs to the LysR transcriptional regulatory family.</text>
</comment>
<comment type="caution">
    <text evidence="6">The sequence shown here is derived from an EMBL/GenBank/DDBJ whole genome shotgun (WGS) entry which is preliminary data.</text>
</comment>
<dbReference type="Pfam" id="PF00126">
    <property type="entry name" value="HTH_1"/>
    <property type="match status" value="1"/>
</dbReference>
<keyword evidence="7" id="KW-1185">Reference proteome</keyword>
<reference evidence="7" key="1">
    <citation type="journal article" date="2019" name="Int. J. Syst. Evol. Microbiol.">
        <title>The Global Catalogue of Microorganisms (GCM) 10K type strain sequencing project: providing services to taxonomists for standard genome sequencing and annotation.</title>
        <authorList>
            <consortium name="The Broad Institute Genomics Platform"/>
            <consortium name="The Broad Institute Genome Sequencing Center for Infectious Disease"/>
            <person name="Wu L."/>
            <person name="Ma J."/>
        </authorList>
    </citation>
    <scope>NUCLEOTIDE SEQUENCE [LARGE SCALE GENOMIC DNA]</scope>
    <source>
        <strain evidence="7">NBRC 111980</strain>
    </source>
</reference>
<proteinExistence type="inferred from homology"/>
<keyword evidence="3" id="KW-0238">DNA-binding</keyword>
<dbReference type="RefSeq" id="WP_284322015.1">
    <property type="nucleotide sequence ID" value="NZ_BSOB01000043.1"/>
</dbReference>
<dbReference type="InterPro" id="IPR036390">
    <property type="entry name" value="WH_DNA-bd_sf"/>
</dbReference>
<dbReference type="SUPFAM" id="SSF46785">
    <property type="entry name" value="Winged helix' DNA-binding domain"/>
    <property type="match status" value="1"/>
</dbReference>
<dbReference type="CDD" id="cd08422">
    <property type="entry name" value="PBP2_CrgA_like"/>
    <property type="match status" value="1"/>
</dbReference>
<evidence type="ECO:0000313" key="7">
    <source>
        <dbReference type="Proteomes" id="UP001156670"/>
    </source>
</evidence>
<dbReference type="InterPro" id="IPR005119">
    <property type="entry name" value="LysR_subst-bd"/>
</dbReference>
<dbReference type="PANTHER" id="PTHR30537">
    <property type="entry name" value="HTH-TYPE TRANSCRIPTIONAL REGULATOR"/>
    <property type="match status" value="1"/>
</dbReference>
<keyword evidence="2" id="KW-0805">Transcription regulation</keyword>
<dbReference type="Gene3D" id="1.10.10.10">
    <property type="entry name" value="Winged helix-like DNA-binding domain superfamily/Winged helix DNA-binding domain"/>
    <property type="match status" value="1"/>
</dbReference>
<evidence type="ECO:0000256" key="3">
    <source>
        <dbReference type="ARBA" id="ARBA00023125"/>
    </source>
</evidence>
<dbReference type="InterPro" id="IPR036388">
    <property type="entry name" value="WH-like_DNA-bd_sf"/>
</dbReference>
<sequence>MKTIVAELSMSKLPDFEGLAMFAKVAEEGSFAAAATAMGVSVATVSRAVTRLEERLGGRLFNRTSRRLALTDYGHTLAERAAKIYADAEEAEDVARETSSRPRGLVKLAAPLSFGARWVAPLLPEFFRAYPDISVDLHLTDAHADLIGEGFDAALRIAVMEDSSLVARLIAPVRRFVVASPTYLSRYGRPQHPHDLGAHQCLTYANRSKRDVWRFTHKNGEECLVTPTGPLRGTSVDALLPTVLAGLAITELPEFVATQYFVDKQLEPILTDWRMPEGGLYFVTPTTRARPAKVSALADFFIEKLTAAEWSAETLMGWKPPSHHKR</sequence>
<dbReference type="Pfam" id="PF03466">
    <property type="entry name" value="LysR_substrate"/>
    <property type="match status" value="1"/>
</dbReference>
<dbReference type="InterPro" id="IPR000847">
    <property type="entry name" value="LysR_HTH_N"/>
</dbReference>
<dbReference type="InterPro" id="IPR058163">
    <property type="entry name" value="LysR-type_TF_proteobact-type"/>
</dbReference>
<dbReference type="SUPFAM" id="SSF53850">
    <property type="entry name" value="Periplasmic binding protein-like II"/>
    <property type="match status" value="1"/>
</dbReference>
<dbReference type="PROSITE" id="PS50931">
    <property type="entry name" value="HTH_LYSR"/>
    <property type="match status" value="1"/>
</dbReference>
<dbReference type="PANTHER" id="PTHR30537:SF5">
    <property type="entry name" value="HTH-TYPE TRANSCRIPTIONAL ACTIVATOR TTDR-RELATED"/>
    <property type="match status" value="1"/>
</dbReference>
<feature type="domain" description="HTH lysR-type" evidence="5">
    <location>
        <begin position="14"/>
        <end position="71"/>
    </location>
</feature>
<keyword evidence="4" id="KW-0804">Transcription</keyword>
<evidence type="ECO:0000313" key="6">
    <source>
        <dbReference type="EMBL" id="GLQ94313.1"/>
    </source>
</evidence>
<evidence type="ECO:0000259" key="5">
    <source>
        <dbReference type="PROSITE" id="PS50931"/>
    </source>
</evidence>
<evidence type="ECO:0000256" key="1">
    <source>
        <dbReference type="ARBA" id="ARBA00009437"/>
    </source>
</evidence>
<dbReference type="EMBL" id="BSOB01000043">
    <property type="protein sequence ID" value="GLQ94313.1"/>
    <property type="molecule type" value="Genomic_DNA"/>
</dbReference>
<organism evidence="6 7">
    <name type="scientific">Dyella acidisoli</name>
    <dbReference type="NCBI Taxonomy" id="1867834"/>
    <lineage>
        <taxon>Bacteria</taxon>
        <taxon>Pseudomonadati</taxon>
        <taxon>Pseudomonadota</taxon>
        <taxon>Gammaproteobacteria</taxon>
        <taxon>Lysobacterales</taxon>
        <taxon>Rhodanobacteraceae</taxon>
        <taxon>Dyella</taxon>
    </lineage>
</organism>
<dbReference type="Gene3D" id="3.40.190.290">
    <property type="match status" value="1"/>
</dbReference>